<dbReference type="OrthoDB" id="1001506at2759"/>
<feature type="domain" description="Disease resistance protein At4g27190-like leucine-rich repeats" evidence="2">
    <location>
        <begin position="426"/>
        <end position="555"/>
    </location>
</feature>
<keyword evidence="4" id="KW-1185">Reference proteome</keyword>
<dbReference type="InterPro" id="IPR050905">
    <property type="entry name" value="Plant_NBS-LRR"/>
</dbReference>
<dbReference type="Gene3D" id="3.80.10.10">
    <property type="entry name" value="Ribonuclease Inhibitor"/>
    <property type="match status" value="3"/>
</dbReference>
<feature type="domain" description="Disease resistance protein At4g27190-like leucine-rich repeats" evidence="2">
    <location>
        <begin position="14"/>
        <end position="117"/>
    </location>
</feature>
<dbReference type="AlphaFoldDB" id="A0A1R3J1C8"/>
<dbReference type="Pfam" id="PF23247">
    <property type="entry name" value="LRR_RPS2"/>
    <property type="match status" value="4"/>
</dbReference>
<protein>
    <submittedName>
        <fullName evidence="3">Cc-nbs-lrr resistance protein</fullName>
    </submittedName>
</protein>
<reference evidence="4" key="1">
    <citation type="submission" date="2013-09" db="EMBL/GenBank/DDBJ databases">
        <title>Corchorus olitorius genome sequencing.</title>
        <authorList>
            <person name="Alam M."/>
            <person name="Haque M.S."/>
            <person name="Islam M.S."/>
            <person name="Emdad E.M."/>
            <person name="Islam M.M."/>
            <person name="Ahmed B."/>
            <person name="Halim A."/>
            <person name="Hossen Q.M.M."/>
            <person name="Hossain M.Z."/>
            <person name="Ahmed R."/>
            <person name="Khan M.M."/>
            <person name="Islam R."/>
            <person name="Rashid M.M."/>
            <person name="Khan S.A."/>
            <person name="Rahman M.S."/>
            <person name="Alam M."/>
            <person name="Yahiya A.S."/>
            <person name="Khan M.S."/>
            <person name="Azam M.S."/>
            <person name="Haque T."/>
            <person name="Lashkar M.Z.H."/>
            <person name="Akhand A.I."/>
            <person name="Morshed G."/>
            <person name="Roy S."/>
            <person name="Uddin K.S."/>
            <person name="Rabeya T."/>
            <person name="Hossain A.S."/>
            <person name="Chowdhury A."/>
            <person name="Snigdha A.R."/>
            <person name="Mortoza M.S."/>
            <person name="Matin S.A."/>
            <person name="Hoque S.M.E."/>
            <person name="Islam M.K."/>
            <person name="Roy D.K."/>
            <person name="Haider R."/>
            <person name="Moosa M.M."/>
            <person name="Elias S.M."/>
            <person name="Hasan A.M."/>
            <person name="Jahan S."/>
            <person name="Shafiuddin M."/>
            <person name="Mahmood N."/>
            <person name="Shommy N.S."/>
        </authorList>
    </citation>
    <scope>NUCLEOTIDE SEQUENCE [LARGE SCALE GENOMIC DNA]</scope>
    <source>
        <strain evidence="4">cv. O-4</strain>
    </source>
</reference>
<dbReference type="InterPro" id="IPR032675">
    <property type="entry name" value="LRR_dom_sf"/>
</dbReference>
<evidence type="ECO:0000259" key="2">
    <source>
        <dbReference type="Pfam" id="PF23247"/>
    </source>
</evidence>
<name>A0A1R3J1C8_9ROSI</name>
<proteinExistence type="predicted"/>
<dbReference type="InterPro" id="IPR057135">
    <property type="entry name" value="At4g27190-like_LRR"/>
</dbReference>
<dbReference type="STRING" id="93759.A0A1R3J1C8"/>
<feature type="domain" description="Disease resistance protein At4g27190-like leucine-rich repeats" evidence="2">
    <location>
        <begin position="267"/>
        <end position="330"/>
    </location>
</feature>
<dbReference type="PANTHER" id="PTHR33463">
    <property type="entry name" value="NB-ARC DOMAIN-CONTAINING PROTEIN-RELATED"/>
    <property type="match status" value="1"/>
</dbReference>
<keyword evidence="1" id="KW-0611">Plant defense</keyword>
<comment type="caution">
    <text evidence="3">The sequence shown here is derived from an EMBL/GenBank/DDBJ whole genome shotgun (WGS) entry which is preliminary data.</text>
</comment>
<sequence length="604" mass="67658">MISTNKKFSGGPYNRIHKTKALHVHCYGTSDVFPITFLERFSNLEKLEFGCCNFKELFGKEMNTAGIVLPFKNLILNGLYNLKHAWEKVSGPDPRFPNLETLEVVVCDDLLSLGSSSAPFQNLMTLDVSKCKAMINLVASPSAVKSLVQLKVLKIRNCPSMKEIVGNEEGHESTDDIIFNRLQYLQLWNLPSLVSFCSGNYTLGFPSLEQVVVIQCPELEIFCKGVLNAPLLRRVQATEEGKKGQYWGGDLNTTIEQLYTKEVAYQGVNYLLLSDFHKSISIWKENLEESLDFTNLQVLEVTDCSSLTYIFTIPMALSLVQLEEIKVANCPMLEQIITNGGAEDAAIISTIMLSRLETVRLESCSSLTSFFLGSCTMECPSLEIITVADCPKMLEFTFAFPRMQDMETIDGLNAPFFNDKILCPNLETLTLSSLNIQKIWPAKQHATCSNVQDLKLNKLEITECENLKEVICTRSFEKKEGMAQMVPETMSVTDCHMMKECTSDDGVVDVVFSKLKSVKLASLPSLSRFCSASGNYTFAFPSLEQVIMKQCPQLEFFCEGELSTPMLQGVQSSEGEYVGHDLNAIIRQMFLGKVCIINYKHLNQ</sequence>
<dbReference type="SUPFAM" id="SSF52047">
    <property type="entry name" value="RNI-like"/>
    <property type="match status" value="1"/>
</dbReference>
<evidence type="ECO:0000256" key="1">
    <source>
        <dbReference type="ARBA" id="ARBA00022821"/>
    </source>
</evidence>
<evidence type="ECO:0000313" key="3">
    <source>
        <dbReference type="EMBL" id="OMO88635.1"/>
    </source>
</evidence>
<evidence type="ECO:0000313" key="4">
    <source>
        <dbReference type="Proteomes" id="UP000187203"/>
    </source>
</evidence>
<dbReference type="SUPFAM" id="SSF52058">
    <property type="entry name" value="L domain-like"/>
    <property type="match status" value="1"/>
</dbReference>
<accession>A0A1R3J1C8</accession>
<feature type="domain" description="Disease resistance protein At4g27190-like leucine-rich repeats" evidence="2">
    <location>
        <begin position="119"/>
        <end position="220"/>
    </location>
</feature>
<gene>
    <name evidence="3" type="ORF">COLO4_20152</name>
</gene>
<organism evidence="3 4">
    <name type="scientific">Corchorus olitorius</name>
    <dbReference type="NCBI Taxonomy" id="93759"/>
    <lineage>
        <taxon>Eukaryota</taxon>
        <taxon>Viridiplantae</taxon>
        <taxon>Streptophyta</taxon>
        <taxon>Embryophyta</taxon>
        <taxon>Tracheophyta</taxon>
        <taxon>Spermatophyta</taxon>
        <taxon>Magnoliopsida</taxon>
        <taxon>eudicotyledons</taxon>
        <taxon>Gunneridae</taxon>
        <taxon>Pentapetalae</taxon>
        <taxon>rosids</taxon>
        <taxon>malvids</taxon>
        <taxon>Malvales</taxon>
        <taxon>Malvaceae</taxon>
        <taxon>Grewioideae</taxon>
        <taxon>Apeibeae</taxon>
        <taxon>Corchorus</taxon>
    </lineage>
</organism>
<dbReference type="EMBL" id="AWUE01017037">
    <property type="protein sequence ID" value="OMO88635.1"/>
    <property type="molecule type" value="Genomic_DNA"/>
</dbReference>
<dbReference type="PANTHER" id="PTHR33463:SF204">
    <property type="entry name" value="NB-ARC DOMAIN-CONTAINING PROTEIN"/>
    <property type="match status" value="1"/>
</dbReference>
<dbReference type="Proteomes" id="UP000187203">
    <property type="component" value="Unassembled WGS sequence"/>
</dbReference>